<evidence type="ECO:0000256" key="7">
    <source>
        <dbReference type="HAMAP-Rule" id="MF_00093"/>
    </source>
</evidence>
<evidence type="ECO:0000313" key="9">
    <source>
        <dbReference type="EMBL" id="BAN01361.1"/>
    </source>
</evidence>
<dbReference type="OrthoDB" id="9806673at2"/>
<dbReference type="GO" id="GO:0016149">
    <property type="term" value="F:translation release factor activity, codon specific"/>
    <property type="evidence" value="ECO:0007669"/>
    <property type="project" value="UniProtKB-UniRule"/>
</dbReference>
<accession>A0A6C7E3W5</accession>
<dbReference type="EMBL" id="AP012057">
    <property type="protein sequence ID" value="BAN01361.1"/>
    <property type="molecule type" value="Genomic_DNA"/>
</dbReference>
<dbReference type="SUPFAM" id="SSF75620">
    <property type="entry name" value="Release factor"/>
    <property type="match status" value="1"/>
</dbReference>
<proteinExistence type="inferred from homology"/>
<evidence type="ECO:0000256" key="3">
    <source>
        <dbReference type="ARBA" id="ARBA00022481"/>
    </source>
</evidence>
<dbReference type="Gene3D" id="6.10.140.1950">
    <property type="match status" value="1"/>
</dbReference>
<dbReference type="Proteomes" id="UP000011863">
    <property type="component" value="Chromosome"/>
</dbReference>
<dbReference type="InterPro" id="IPR050057">
    <property type="entry name" value="Prokaryotic/Mito_RF"/>
</dbReference>
<dbReference type="NCBIfam" id="TIGR00019">
    <property type="entry name" value="prfA"/>
    <property type="match status" value="1"/>
</dbReference>
<evidence type="ECO:0000256" key="4">
    <source>
        <dbReference type="ARBA" id="ARBA00022490"/>
    </source>
</evidence>
<evidence type="ECO:0000259" key="8">
    <source>
        <dbReference type="PROSITE" id="PS00745"/>
    </source>
</evidence>
<dbReference type="FunFam" id="3.30.160.20:FF:000004">
    <property type="entry name" value="Peptide chain release factor 1"/>
    <property type="match status" value="1"/>
</dbReference>
<dbReference type="NCBIfam" id="NF001859">
    <property type="entry name" value="PRK00591.1"/>
    <property type="match status" value="1"/>
</dbReference>
<keyword evidence="3 7" id="KW-0488">Methylation</keyword>
<dbReference type="Gene3D" id="3.30.70.1660">
    <property type="match status" value="1"/>
</dbReference>
<dbReference type="Pfam" id="PF03462">
    <property type="entry name" value="PCRF"/>
    <property type="match status" value="1"/>
</dbReference>
<dbReference type="KEGG" id="aym:YM304_10470"/>
<keyword evidence="10" id="KW-1185">Reference proteome</keyword>
<evidence type="ECO:0000256" key="1">
    <source>
        <dbReference type="ARBA" id="ARBA00002986"/>
    </source>
</evidence>
<dbReference type="InterPro" id="IPR004373">
    <property type="entry name" value="RF-1"/>
</dbReference>
<dbReference type="SMART" id="SM00937">
    <property type="entry name" value="PCRF"/>
    <property type="match status" value="1"/>
</dbReference>
<dbReference type="AlphaFoldDB" id="A0A6C7E3W5"/>
<comment type="similarity">
    <text evidence="2 7">Belongs to the prokaryotic/mitochondrial release factor family.</text>
</comment>
<evidence type="ECO:0000313" key="10">
    <source>
        <dbReference type="Proteomes" id="UP000011863"/>
    </source>
</evidence>
<name>A0A6C7E3W5_ILUCY</name>
<evidence type="ECO:0000256" key="5">
    <source>
        <dbReference type="ARBA" id="ARBA00022917"/>
    </source>
</evidence>
<comment type="subcellular location">
    <subcellularLocation>
        <location evidence="7">Cytoplasm</location>
    </subcellularLocation>
</comment>
<dbReference type="FunFam" id="3.30.70.1660:FF:000002">
    <property type="entry name" value="Peptide chain release factor 1"/>
    <property type="match status" value="1"/>
</dbReference>
<keyword evidence="4 7" id="KW-0963">Cytoplasm</keyword>
<reference evidence="9 10" key="1">
    <citation type="journal article" date="2013" name="Int. J. Syst. Evol. Microbiol.">
        <title>Ilumatobacter nonamiense sp. nov. and Ilumatobacter coccineum sp. nov., isolated from seashore sand.</title>
        <authorList>
            <person name="Matsumoto A."/>
            <person name="Kasai H."/>
            <person name="Matsuo Y."/>
            <person name="Shizuri Y."/>
            <person name="Ichikawa N."/>
            <person name="Fujita N."/>
            <person name="Omura S."/>
            <person name="Takahashi Y."/>
        </authorList>
    </citation>
    <scope>NUCLEOTIDE SEQUENCE [LARGE SCALE GENOMIC DNA]</scope>
    <source>
        <strain evidence="10">NBRC 103263 / KCTC 29153 / YM16-304</strain>
    </source>
</reference>
<dbReference type="InterPro" id="IPR045853">
    <property type="entry name" value="Pep_chain_release_fac_I_sf"/>
</dbReference>
<feature type="modified residue" description="N5-methylglutamine" evidence="7">
    <location>
        <position position="232"/>
    </location>
</feature>
<keyword evidence="5 7" id="KW-0648">Protein biosynthesis</keyword>
<comment type="function">
    <text evidence="1 7">Peptide chain release factor 1 directs the termination of translation in response to the peptide chain termination codons UAG and UAA.</text>
</comment>
<dbReference type="Pfam" id="PF00472">
    <property type="entry name" value="RF-1"/>
    <property type="match status" value="1"/>
</dbReference>
<evidence type="ECO:0000256" key="6">
    <source>
        <dbReference type="ARBA" id="ARBA00050039"/>
    </source>
</evidence>
<dbReference type="PANTHER" id="PTHR43804:SF7">
    <property type="entry name" value="LD18447P"/>
    <property type="match status" value="1"/>
</dbReference>
<dbReference type="GO" id="GO:0005737">
    <property type="term" value="C:cytoplasm"/>
    <property type="evidence" value="ECO:0007669"/>
    <property type="project" value="UniProtKB-SubCell"/>
</dbReference>
<organism evidence="9 10">
    <name type="scientific">Ilumatobacter coccineus (strain NBRC 103263 / KCTC 29153 / YM16-304)</name>
    <dbReference type="NCBI Taxonomy" id="1313172"/>
    <lineage>
        <taxon>Bacteria</taxon>
        <taxon>Bacillati</taxon>
        <taxon>Actinomycetota</taxon>
        <taxon>Acidimicrobiia</taxon>
        <taxon>Acidimicrobiales</taxon>
        <taxon>Ilumatobacteraceae</taxon>
        <taxon>Ilumatobacter</taxon>
    </lineage>
</organism>
<dbReference type="InterPro" id="IPR000352">
    <property type="entry name" value="Pep_chain_release_fac_I"/>
</dbReference>
<dbReference type="HAMAP" id="MF_00093">
    <property type="entry name" value="Rel_fac_1"/>
    <property type="match status" value="1"/>
</dbReference>
<dbReference type="PANTHER" id="PTHR43804">
    <property type="entry name" value="LD18447P"/>
    <property type="match status" value="1"/>
</dbReference>
<protein>
    <recommendedName>
        <fullName evidence="6 7">Peptide chain release factor 1</fullName>
        <shortName evidence="7">RF-1</shortName>
    </recommendedName>
</protein>
<dbReference type="PROSITE" id="PS00745">
    <property type="entry name" value="RF_PROK_I"/>
    <property type="match status" value="1"/>
</dbReference>
<dbReference type="RefSeq" id="WP_015440608.1">
    <property type="nucleotide sequence ID" value="NC_020520.1"/>
</dbReference>
<feature type="domain" description="Prokaryotic-type class I peptide chain release factors" evidence="8">
    <location>
        <begin position="225"/>
        <end position="241"/>
    </location>
</feature>
<comment type="PTM">
    <text evidence="7">Methylated by PrmC. Methylation increases the termination efficiency of RF1.</text>
</comment>
<dbReference type="Gene3D" id="3.30.160.20">
    <property type="match status" value="1"/>
</dbReference>
<dbReference type="InterPro" id="IPR005139">
    <property type="entry name" value="PCRF"/>
</dbReference>
<evidence type="ECO:0000256" key="2">
    <source>
        <dbReference type="ARBA" id="ARBA00010835"/>
    </source>
</evidence>
<sequence length="356" mass="39665">MMERLKQIVDEYETLEHQLSDPEVLSDPTQLRNVSKRYNDLGPVVETFRRYEARRGDAEAAREMIDGSSGDERELLQSELDEVAAELPVMEAELRELMIPKDPNDGRNVLIEIRGAEGGEEANLFARDLYEMYAAYASANKWKVETLSASTSDMGGYNDITFQVSGDTAWRNLKFEGGPHRVQRVPVTESQGRIHTSSATVTVLAEVDEVDVDINDHDLEIDVYRSSGAGGQHVNTTDSAVRITHVPTGVVVTMQDERSQLQNKARAMQVLRARLYDLAEAERSAELSAERKAQVGGGGRSEKIRTYNYKENRVTDHRIGFTVYRLADILAGDLQMVVDALSADERSRLLAEGGAD</sequence>
<gene>
    <name evidence="7 9" type="primary">prfA</name>
    <name evidence="9" type="ORF">YM304_10470</name>
</gene>